<evidence type="ECO:0000313" key="13">
    <source>
        <dbReference type="Proteomes" id="UP000831151"/>
    </source>
</evidence>
<evidence type="ECO:0000313" key="12">
    <source>
        <dbReference type="EMBL" id="UQK58830.1"/>
    </source>
</evidence>
<dbReference type="InterPro" id="IPR014721">
    <property type="entry name" value="Ribsml_uS5_D2-typ_fold_subgr"/>
</dbReference>
<feature type="domain" description="GHMP kinase C-terminal" evidence="11">
    <location>
        <begin position="191"/>
        <end position="254"/>
    </location>
</feature>
<dbReference type="SUPFAM" id="SSF54211">
    <property type="entry name" value="Ribosomal protein S5 domain 2-like"/>
    <property type="match status" value="1"/>
</dbReference>
<dbReference type="AlphaFoldDB" id="A0A9E7DIX8"/>
<dbReference type="InterPro" id="IPR036554">
    <property type="entry name" value="GHMP_kinase_C_sf"/>
</dbReference>
<feature type="binding site" evidence="9">
    <location>
        <begin position="86"/>
        <end position="96"/>
    </location>
    <ligand>
        <name>ATP</name>
        <dbReference type="ChEBI" id="CHEBI:30616"/>
    </ligand>
</feature>
<dbReference type="Gene3D" id="3.30.230.10">
    <property type="match status" value="1"/>
</dbReference>
<dbReference type="Pfam" id="PF00288">
    <property type="entry name" value="GHMP_kinases_N"/>
    <property type="match status" value="1"/>
</dbReference>
<name>A0A9E7DIX8_9FIRM</name>
<dbReference type="PANTHER" id="PTHR43527">
    <property type="entry name" value="4-DIPHOSPHOCYTIDYL-2-C-METHYL-D-ERYTHRITOL KINASE, CHLOROPLASTIC"/>
    <property type="match status" value="1"/>
</dbReference>
<evidence type="ECO:0000256" key="6">
    <source>
        <dbReference type="ARBA" id="ARBA00022777"/>
    </source>
</evidence>
<proteinExistence type="inferred from homology"/>
<dbReference type="RefSeq" id="WP_249242385.1">
    <property type="nucleotide sequence ID" value="NZ_CP096649.1"/>
</dbReference>
<evidence type="ECO:0000259" key="11">
    <source>
        <dbReference type="Pfam" id="PF08544"/>
    </source>
</evidence>
<dbReference type="InterPro" id="IPR013750">
    <property type="entry name" value="GHMP_kinase_C_dom"/>
</dbReference>
<dbReference type="Proteomes" id="UP000831151">
    <property type="component" value="Chromosome"/>
</dbReference>
<dbReference type="GO" id="GO:0050515">
    <property type="term" value="F:4-(cytidine 5'-diphospho)-2-C-methyl-D-erythritol kinase activity"/>
    <property type="evidence" value="ECO:0007669"/>
    <property type="project" value="UniProtKB-UniRule"/>
</dbReference>
<dbReference type="InterPro" id="IPR004424">
    <property type="entry name" value="IspE"/>
</dbReference>
<comment type="pathway">
    <text evidence="9">Isoprenoid biosynthesis; isopentenyl diphosphate biosynthesis via DXP pathway; isopentenyl diphosphate from 1-deoxy-D-xylulose 5-phosphate: step 3/6.</text>
</comment>
<feature type="active site" evidence="9">
    <location>
        <position position="128"/>
    </location>
</feature>
<dbReference type="PANTHER" id="PTHR43527:SF2">
    <property type="entry name" value="4-DIPHOSPHOCYTIDYL-2-C-METHYL-D-ERYTHRITOL KINASE, CHLOROPLASTIC"/>
    <property type="match status" value="1"/>
</dbReference>
<sequence length="269" mass="30540">MLKTKSYAKINLHLEVISKRDDGFHDIITLMSKINLYDEIIFAKAEDFIINSNIDIKDNIMKKAYDLVKELRDIKGLSIELKKNIPMGAGLAGGSSNAYETVRALDELYDLSLTKEEYFDILLKLGSDCNFFTAKSAAICTGRGEKIKEVEGLKKYKVLLVNPGINISSKDVYEGMSFGGDYLSSEAIEDLIKKDDFKRFKNNMQDFVFAKYIAVKKLFDEMSALGGFKTMMSGSGSSVFSLFENEEELQKAYYLMKNRYQFVIKTHLI</sequence>
<evidence type="ECO:0000256" key="5">
    <source>
        <dbReference type="ARBA" id="ARBA00022741"/>
    </source>
</evidence>
<reference evidence="12" key="1">
    <citation type="submission" date="2022-04" db="EMBL/GenBank/DDBJ databases">
        <title>Complete genome sequences of Ezakiella coagulans and Fenollaria massiliensis.</title>
        <authorList>
            <person name="France M.T."/>
            <person name="Clifford J."/>
            <person name="Narina S."/>
            <person name="Rutt L."/>
            <person name="Ravel J."/>
        </authorList>
    </citation>
    <scope>NUCLEOTIDE SEQUENCE</scope>
    <source>
        <strain evidence="12">C0061C2</strain>
    </source>
</reference>
<keyword evidence="4 9" id="KW-0808">Transferase</keyword>
<gene>
    <name evidence="9 12" type="primary">ispE</name>
    <name evidence="12" type="ORF">M1R53_06225</name>
</gene>
<dbReference type="Pfam" id="PF08544">
    <property type="entry name" value="GHMP_kinases_C"/>
    <property type="match status" value="1"/>
</dbReference>
<dbReference type="EC" id="2.7.1.148" evidence="2 9"/>
<evidence type="ECO:0000256" key="7">
    <source>
        <dbReference type="ARBA" id="ARBA00022840"/>
    </source>
</evidence>
<dbReference type="InterPro" id="IPR020568">
    <property type="entry name" value="Ribosomal_Su5_D2-typ_SF"/>
</dbReference>
<evidence type="ECO:0000256" key="2">
    <source>
        <dbReference type="ARBA" id="ARBA00012052"/>
    </source>
</evidence>
<keyword evidence="5 9" id="KW-0547">Nucleotide-binding</keyword>
<dbReference type="Gene3D" id="3.30.70.890">
    <property type="entry name" value="GHMP kinase, C-terminal domain"/>
    <property type="match status" value="1"/>
</dbReference>
<protein>
    <recommendedName>
        <fullName evidence="3 9">4-diphosphocytidyl-2-C-methyl-D-erythritol kinase</fullName>
        <shortName evidence="9">CMK</shortName>
        <ecNumber evidence="2 9">2.7.1.148</ecNumber>
    </recommendedName>
    <alternativeName>
        <fullName evidence="8 9">4-(cytidine-5'-diphospho)-2-C-methyl-D-erythritol kinase</fullName>
    </alternativeName>
</protein>
<dbReference type="PIRSF" id="PIRSF010376">
    <property type="entry name" value="IspE"/>
    <property type="match status" value="1"/>
</dbReference>
<evidence type="ECO:0000256" key="8">
    <source>
        <dbReference type="ARBA" id="ARBA00032554"/>
    </source>
</evidence>
<dbReference type="EMBL" id="CP096649">
    <property type="protein sequence ID" value="UQK58830.1"/>
    <property type="molecule type" value="Genomic_DNA"/>
</dbReference>
<keyword evidence="9" id="KW-0414">Isoprene biosynthesis</keyword>
<feature type="active site" evidence="9">
    <location>
        <position position="9"/>
    </location>
</feature>
<keyword evidence="7 9" id="KW-0067">ATP-binding</keyword>
<dbReference type="InterPro" id="IPR006204">
    <property type="entry name" value="GHMP_kinase_N_dom"/>
</dbReference>
<evidence type="ECO:0000256" key="1">
    <source>
        <dbReference type="ARBA" id="ARBA00009684"/>
    </source>
</evidence>
<dbReference type="GO" id="GO:0019288">
    <property type="term" value="P:isopentenyl diphosphate biosynthetic process, methylerythritol 4-phosphate pathway"/>
    <property type="evidence" value="ECO:0007669"/>
    <property type="project" value="UniProtKB-UniRule"/>
</dbReference>
<feature type="domain" description="GHMP kinase N-terminal" evidence="10">
    <location>
        <begin position="59"/>
        <end position="127"/>
    </location>
</feature>
<organism evidence="12 13">
    <name type="scientific">Fenollaria massiliensis</name>
    <dbReference type="NCBI Taxonomy" id="938288"/>
    <lineage>
        <taxon>Bacteria</taxon>
        <taxon>Bacillati</taxon>
        <taxon>Bacillota</taxon>
        <taxon>Clostridia</taxon>
        <taxon>Eubacteriales</taxon>
        <taxon>Fenollaria</taxon>
    </lineage>
</organism>
<dbReference type="SUPFAM" id="SSF55060">
    <property type="entry name" value="GHMP Kinase, C-terminal domain"/>
    <property type="match status" value="1"/>
</dbReference>
<dbReference type="GO" id="GO:0005524">
    <property type="term" value="F:ATP binding"/>
    <property type="evidence" value="ECO:0007669"/>
    <property type="project" value="UniProtKB-UniRule"/>
</dbReference>
<accession>A0A9E7DIX8</accession>
<comment type="catalytic activity">
    <reaction evidence="9">
        <text>4-CDP-2-C-methyl-D-erythritol + ATP = 4-CDP-2-C-methyl-D-erythritol 2-phosphate + ADP + H(+)</text>
        <dbReference type="Rhea" id="RHEA:18437"/>
        <dbReference type="ChEBI" id="CHEBI:15378"/>
        <dbReference type="ChEBI" id="CHEBI:30616"/>
        <dbReference type="ChEBI" id="CHEBI:57823"/>
        <dbReference type="ChEBI" id="CHEBI:57919"/>
        <dbReference type="ChEBI" id="CHEBI:456216"/>
        <dbReference type="EC" id="2.7.1.148"/>
    </reaction>
</comment>
<evidence type="ECO:0000256" key="3">
    <source>
        <dbReference type="ARBA" id="ARBA00017473"/>
    </source>
</evidence>
<dbReference type="NCBIfam" id="TIGR00154">
    <property type="entry name" value="ispE"/>
    <property type="match status" value="1"/>
</dbReference>
<dbReference type="KEGG" id="fms:M1R53_06225"/>
<dbReference type="GO" id="GO:0016114">
    <property type="term" value="P:terpenoid biosynthetic process"/>
    <property type="evidence" value="ECO:0007669"/>
    <property type="project" value="UniProtKB-UniRule"/>
</dbReference>
<evidence type="ECO:0000259" key="10">
    <source>
        <dbReference type="Pfam" id="PF00288"/>
    </source>
</evidence>
<comment type="similarity">
    <text evidence="1 9">Belongs to the GHMP kinase family. IspE subfamily.</text>
</comment>
<evidence type="ECO:0000256" key="9">
    <source>
        <dbReference type="HAMAP-Rule" id="MF_00061"/>
    </source>
</evidence>
<evidence type="ECO:0000256" key="4">
    <source>
        <dbReference type="ARBA" id="ARBA00022679"/>
    </source>
</evidence>
<dbReference type="HAMAP" id="MF_00061">
    <property type="entry name" value="IspE"/>
    <property type="match status" value="1"/>
</dbReference>
<keyword evidence="13" id="KW-1185">Reference proteome</keyword>
<comment type="function">
    <text evidence="9">Catalyzes the phosphorylation of the position 2 hydroxy group of 4-diphosphocytidyl-2C-methyl-D-erythritol.</text>
</comment>
<keyword evidence="6 9" id="KW-0418">Kinase</keyword>